<feature type="transmembrane region" description="Helical" evidence="10">
    <location>
        <begin position="1191"/>
        <end position="1217"/>
    </location>
</feature>
<dbReference type="InterPro" id="IPR010929">
    <property type="entry name" value="PDR_CDR_ABC"/>
</dbReference>
<dbReference type="Pfam" id="PF06422">
    <property type="entry name" value="PDR_CDR"/>
    <property type="match status" value="1"/>
</dbReference>
<keyword evidence="5" id="KW-0547">Nucleotide-binding</keyword>
<feature type="transmembrane region" description="Helical" evidence="10">
    <location>
        <begin position="704"/>
        <end position="725"/>
    </location>
</feature>
<feature type="transmembrane region" description="Helical" evidence="10">
    <location>
        <begin position="1525"/>
        <end position="1553"/>
    </location>
</feature>
<dbReference type="EMBL" id="FJOG01000002">
    <property type="protein sequence ID" value="CZR51743.1"/>
    <property type="molecule type" value="Genomic_DNA"/>
</dbReference>
<feature type="transmembrane region" description="Helical" evidence="10">
    <location>
        <begin position="1119"/>
        <end position="1141"/>
    </location>
</feature>
<reference evidence="12 13" key="1">
    <citation type="submission" date="2016-03" db="EMBL/GenBank/DDBJ databases">
        <authorList>
            <person name="Ploux O."/>
        </authorList>
    </citation>
    <scope>NUCLEOTIDE SEQUENCE [LARGE SCALE GENOMIC DNA]</scope>
    <source>
        <strain evidence="12 13">UAMH 11012</strain>
    </source>
</reference>
<feature type="domain" description="ABC transporter" evidence="11">
    <location>
        <begin position="791"/>
        <end position="1033"/>
    </location>
</feature>
<dbReference type="InterPro" id="IPR034003">
    <property type="entry name" value="ABCG_PDR_2"/>
</dbReference>
<feature type="transmembrane region" description="Helical" evidence="10">
    <location>
        <begin position="594"/>
        <end position="614"/>
    </location>
</feature>
<feature type="transmembrane region" description="Helical" evidence="10">
    <location>
        <begin position="1493"/>
        <end position="1513"/>
    </location>
</feature>
<evidence type="ECO:0000256" key="1">
    <source>
        <dbReference type="ARBA" id="ARBA00004141"/>
    </source>
</evidence>
<dbReference type="Proteomes" id="UP000184330">
    <property type="component" value="Unassembled WGS sequence"/>
</dbReference>
<organism evidence="12 13">
    <name type="scientific">Phialocephala subalpina</name>
    <dbReference type="NCBI Taxonomy" id="576137"/>
    <lineage>
        <taxon>Eukaryota</taxon>
        <taxon>Fungi</taxon>
        <taxon>Dikarya</taxon>
        <taxon>Ascomycota</taxon>
        <taxon>Pezizomycotina</taxon>
        <taxon>Leotiomycetes</taxon>
        <taxon>Helotiales</taxon>
        <taxon>Mollisiaceae</taxon>
        <taxon>Phialocephala</taxon>
        <taxon>Phialocephala fortinii species complex</taxon>
    </lineage>
</organism>
<sequence length="1554" mass="173048">MSSRTHLFRGTAIAEAMNDDSGVSMDKDPGAGSNPTSVSTVVDEYLQLVDGDQSTRLGYAVSRPKTAVFKDVKVWGSDSELEHLQTLASIFEVPVKLMRKLFSQKKHARKAILHGIDGFIQEGETLLLLGRPGSGCTTLLKTLSGSTETFQGWSGDIAYFGIPVNTVKKDYRGDLVYNAEIDVHFPYLTVLRTLGFAVKTKTVVEGNKRSQRSGQVRNVTEQLLKVFGLEATKDTFVGNEFVQGVSGGERKRTSLAEVLSTNAKVTLWDNSTQGLDSTTAVRFGQALQRYARAGHNIAIAALYQASDDLVNLFDKVTLLHQGRQIFFGTIAEAQEYLDSIGFVWSDRQSLSEFLISVTDPDVRITKEGWEERVPRGVEDWERYWKGSIYYRKLQKEVEGQVSGDHSEPATPNSILQAQRKATRRKNPYVLTWRAQLTTTLQRAFIRLAGDRPFLVGSIMGPIIISLIFGSAFYNTAENTIGFFSRQGVIFFSLLFNSIQCMVEIASQFAQRPIVQKQSGFAMYHAGIDAVASLISLYPLKLVAVALFNIILYFMANLKREVGAFFTFMLFTFTTVLIMASFFRLIGALSKHEAIATSVGGVFILPLVVYTGYIIPKPSMHPWFKWITYINPLSYAFEGLMANEFHDRFVPCSHMVPSGPAYPNISPQNQVCPVTGSTAGSSVVSGDRYIEASFGYTHTHLWRNYGILIAYFVGLLIAYGLVVEFVPQVEKGRGDVLIFLHRKRYAAKKENVATEKQDGSQEEASHTMKKLNSLTPKAVRTDSKLKQQDGCFTWKNLEYQIPVKGGSKTLLTDIHGYVKSGAMTALMGESGAGKTTLLNVLAQRTHIGTVHGDILINGSPPGENFARRTGYVESQDVLLSEFTVRENLRFSAQLRQPQHVSVKEKNAYAEEVIEMLDMGEFADAVVGVPGSGLSLEQRKRMTVGVELVAKPTLLFLDEPTSGLDSQSSFAIVKCLRKLADSGQAILCTIHQPSSALFEQFDRLLLLQKGGRCVYFGGIGENSKDVIRYFESHGLIKCAPKTNPAEYMLKAAEAKDHDWKEIWQNSEEARIGKEEISSLSQTPSINLSTTKESKGKDTTSYLYKYQLVQRRSFRWYWRSPIYIRGKAILNLAAGLFIGFTFYQQKNSAVGLQNKMFATFLSLIQSAPLMNQLQPRFFKARGLFVAREEPARMYHWSIFVVTAAITEIIANVVTGTLFFIPWYFAVGFKNEMKDANSRGVYQWILFLMFETWVSTFGQLLAAIAPNEQTASLFIPMVFVFVALFCGVLQPLSQLPEFWHFVHYASPFTWLIDGLFSNALHQTTVICTQPEINIFQPPTNTTCGAFIAPFLTYASGAVYNLKSMTDLQGICVFQCCNSAACYGAAKVVKVEEESESQPECQEGLMPSSKSTSATFSPQNSASLLQFFFRALSTFLKFMDWRSSREAKCRIRESDHWKPNCSIDLPTDDRIGFPTLPGFSDYVVPRISNSPLRDKNTAAALIGLAICTGVYGGLHLLAWSGPFMTHAELLLWGISSINIVAPSALVLLVLIYSIFGFFQ</sequence>
<evidence type="ECO:0000256" key="9">
    <source>
        <dbReference type="SAM" id="MobiDB-lite"/>
    </source>
</evidence>
<keyword evidence="7 10" id="KW-1133">Transmembrane helix</keyword>
<dbReference type="FunFam" id="3.40.50.300:FF:000054">
    <property type="entry name" value="ABC multidrug transporter atrF"/>
    <property type="match status" value="1"/>
</dbReference>
<dbReference type="SUPFAM" id="SSF52540">
    <property type="entry name" value="P-loop containing nucleoside triphosphate hydrolases"/>
    <property type="match status" value="2"/>
</dbReference>
<feature type="transmembrane region" description="Helical" evidence="10">
    <location>
        <begin position="488"/>
        <end position="509"/>
    </location>
</feature>
<feature type="transmembrane region" description="Helical" evidence="10">
    <location>
        <begin position="561"/>
        <end position="582"/>
    </location>
</feature>
<evidence type="ECO:0000256" key="10">
    <source>
        <dbReference type="SAM" id="Phobius"/>
    </source>
</evidence>
<dbReference type="CDD" id="cd03232">
    <property type="entry name" value="ABCG_PDR_domain2"/>
    <property type="match status" value="1"/>
</dbReference>
<comment type="subcellular location">
    <subcellularLocation>
        <location evidence="1">Membrane</location>
        <topology evidence="1">Multi-pass membrane protein</topology>
    </subcellularLocation>
</comment>
<evidence type="ECO:0000256" key="7">
    <source>
        <dbReference type="ARBA" id="ARBA00022989"/>
    </source>
</evidence>
<evidence type="ECO:0000256" key="2">
    <source>
        <dbReference type="ARBA" id="ARBA00006012"/>
    </source>
</evidence>
<dbReference type="InterPro" id="IPR013525">
    <property type="entry name" value="ABC2_TM"/>
</dbReference>
<dbReference type="Gene3D" id="3.40.50.300">
    <property type="entry name" value="P-loop containing nucleotide triphosphate hydrolases"/>
    <property type="match status" value="2"/>
</dbReference>
<feature type="transmembrane region" description="Helical" evidence="10">
    <location>
        <begin position="1237"/>
        <end position="1260"/>
    </location>
</feature>
<keyword evidence="6 12" id="KW-0067">ATP-binding</keyword>
<comment type="similarity">
    <text evidence="2">Belongs to the ABC transporter superfamily. ABCG family. PDR (TC 3.A.1.205) subfamily.</text>
</comment>
<evidence type="ECO:0000256" key="5">
    <source>
        <dbReference type="ARBA" id="ARBA00022741"/>
    </source>
</evidence>
<evidence type="ECO:0000256" key="3">
    <source>
        <dbReference type="ARBA" id="ARBA00022448"/>
    </source>
</evidence>
<dbReference type="InterPro" id="IPR003593">
    <property type="entry name" value="AAA+_ATPase"/>
</dbReference>
<dbReference type="GO" id="GO:0005524">
    <property type="term" value="F:ATP binding"/>
    <property type="evidence" value="ECO:0007669"/>
    <property type="project" value="UniProtKB-KW"/>
</dbReference>
<evidence type="ECO:0000256" key="8">
    <source>
        <dbReference type="ARBA" id="ARBA00023136"/>
    </source>
</evidence>
<dbReference type="OrthoDB" id="245989at2759"/>
<name>A0A1L7WG56_9HELO</name>
<keyword evidence="3" id="KW-0813">Transport</keyword>
<evidence type="ECO:0000313" key="12">
    <source>
        <dbReference type="EMBL" id="CZR51743.1"/>
    </source>
</evidence>
<feature type="transmembrane region" description="Helical" evidence="10">
    <location>
        <begin position="1267"/>
        <end position="1288"/>
    </location>
</feature>
<proteinExistence type="inferred from homology"/>
<dbReference type="InterPro" id="IPR043926">
    <property type="entry name" value="ABCG_dom"/>
</dbReference>
<gene>
    <name evidence="12" type="ORF">PAC_01620</name>
</gene>
<keyword evidence="8 10" id="KW-0472">Membrane</keyword>
<dbReference type="SMART" id="SM00382">
    <property type="entry name" value="AAA"/>
    <property type="match status" value="2"/>
</dbReference>
<feature type="transmembrane region" description="Helical" evidence="10">
    <location>
        <begin position="530"/>
        <end position="555"/>
    </location>
</feature>
<dbReference type="InterPro" id="IPR003439">
    <property type="entry name" value="ABC_transporter-like_ATP-bd"/>
</dbReference>
<evidence type="ECO:0000313" key="13">
    <source>
        <dbReference type="Proteomes" id="UP000184330"/>
    </source>
</evidence>
<dbReference type="Pfam" id="PF01061">
    <property type="entry name" value="ABC2_membrane"/>
    <property type="match status" value="2"/>
</dbReference>
<dbReference type="GO" id="GO:0016887">
    <property type="term" value="F:ATP hydrolysis activity"/>
    <property type="evidence" value="ECO:0007669"/>
    <property type="project" value="InterPro"/>
</dbReference>
<evidence type="ECO:0000256" key="6">
    <source>
        <dbReference type="ARBA" id="ARBA00022840"/>
    </source>
</evidence>
<evidence type="ECO:0000256" key="4">
    <source>
        <dbReference type="ARBA" id="ARBA00022692"/>
    </source>
</evidence>
<keyword evidence="13" id="KW-1185">Reference proteome</keyword>
<dbReference type="InterPro" id="IPR027417">
    <property type="entry name" value="P-loop_NTPase"/>
</dbReference>
<dbReference type="PANTHER" id="PTHR19241">
    <property type="entry name" value="ATP-BINDING CASSETTE TRANSPORTER"/>
    <property type="match status" value="1"/>
</dbReference>
<evidence type="ECO:0000259" key="11">
    <source>
        <dbReference type="PROSITE" id="PS50893"/>
    </source>
</evidence>
<keyword evidence="4 10" id="KW-0812">Transmembrane</keyword>
<protein>
    <submittedName>
        <fullName evidence="12">Related to ABC transporter ATP-binding protein/permease PDR18</fullName>
    </submittedName>
</protein>
<feature type="domain" description="ABC transporter" evidence="11">
    <location>
        <begin position="95"/>
        <end position="346"/>
    </location>
</feature>
<dbReference type="STRING" id="576137.A0A1L7WG56"/>
<feature type="transmembrane region" description="Helical" evidence="10">
    <location>
        <begin position="453"/>
        <end position="476"/>
    </location>
</feature>
<dbReference type="Pfam" id="PF00005">
    <property type="entry name" value="ABC_tran"/>
    <property type="match status" value="2"/>
</dbReference>
<dbReference type="GO" id="GO:0016020">
    <property type="term" value="C:membrane"/>
    <property type="evidence" value="ECO:0007669"/>
    <property type="project" value="UniProtKB-SubCell"/>
</dbReference>
<dbReference type="PROSITE" id="PS50893">
    <property type="entry name" value="ABC_TRANSPORTER_2"/>
    <property type="match status" value="2"/>
</dbReference>
<accession>A0A1L7WG56</accession>
<feature type="region of interest" description="Disordered" evidence="9">
    <location>
        <begin position="18"/>
        <end position="37"/>
    </location>
</feature>
<dbReference type="Pfam" id="PF19055">
    <property type="entry name" value="ABC2_membrane_7"/>
    <property type="match status" value="1"/>
</dbReference>
<dbReference type="GO" id="GO:0140359">
    <property type="term" value="F:ABC-type transporter activity"/>
    <property type="evidence" value="ECO:0007669"/>
    <property type="project" value="InterPro"/>
</dbReference>